<dbReference type="GO" id="GO:0000967">
    <property type="term" value="P:rRNA 5'-end processing"/>
    <property type="evidence" value="ECO:0007669"/>
    <property type="project" value="UniProtKB-UniRule"/>
</dbReference>
<dbReference type="Gene3D" id="3.30.420.140">
    <property type="entry name" value="YqgF/RNase H-like domain"/>
    <property type="match status" value="1"/>
</dbReference>
<dbReference type="CDD" id="cd16964">
    <property type="entry name" value="YqgF"/>
    <property type="match status" value="1"/>
</dbReference>
<proteinExistence type="inferred from homology"/>
<dbReference type="KEGG" id="mds:MDIS_01180"/>
<keyword evidence="1 5" id="KW-0963">Cytoplasm</keyword>
<dbReference type="PANTHER" id="PTHR33317:SF4">
    <property type="entry name" value="POLYNUCLEOTIDYL TRANSFERASE, RIBONUCLEASE H-LIKE SUPERFAMILY PROTEIN"/>
    <property type="match status" value="1"/>
</dbReference>
<protein>
    <recommendedName>
        <fullName evidence="5">Putative pre-16S rRNA nuclease</fullName>
        <ecNumber evidence="5">3.1.-.-</ecNumber>
    </recommendedName>
</protein>
<evidence type="ECO:0000313" key="8">
    <source>
        <dbReference type="EMBL" id="VEU61444.1"/>
    </source>
</evidence>
<keyword evidence="4 5" id="KW-0378">Hydrolase</keyword>
<evidence type="ECO:0000256" key="3">
    <source>
        <dbReference type="ARBA" id="ARBA00022722"/>
    </source>
</evidence>
<dbReference type="EC" id="3.1.-.-" evidence="5"/>
<dbReference type="SUPFAM" id="SSF53098">
    <property type="entry name" value="Ribonuclease H-like"/>
    <property type="match status" value="1"/>
</dbReference>
<comment type="similarity">
    <text evidence="5">Belongs to the YqgF HJR family.</text>
</comment>
<organism evidence="8 10">
    <name type="scientific">Mesomycoplasma dispar</name>
    <dbReference type="NCBI Taxonomy" id="86660"/>
    <lineage>
        <taxon>Bacteria</taxon>
        <taxon>Bacillati</taxon>
        <taxon>Mycoplasmatota</taxon>
        <taxon>Mycoplasmoidales</taxon>
        <taxon>Metamycoplasmataceae</taxon>
        <taxon>Mesomycoplasma</taxon>
    </lineage>
</organism>
<evidence type="ECO:0000313" key="9">
    <source>
        <dbReference type="Proteomes" id="UP000224629"/>
    </source>
</evidence>
<dbReference type="InterPro" id="IPR012337">
    <property type="entry name" value="RNaseH-like_sf"/>
</dbReference>
<dbReference type="InterPro" id="IPR005227">
    <property type="entry name" value="YqgF"/>
</dbReference>
<comment type="subcellular location">
    <subcellularLocation>
        <location evidence="5">Cytoplasm</location>
    </subcellularLocation>
</comment>
<dbReference type="EMBL" id="LR214971">
    <property type="protein sequence ID" value="VEU61444.1"/>
    <property type="molecule type" value="Genomic_DNA"/>
</dbReference>
<reference evidence="8 10" key="2">
    <citation type="submission" date="2019-01" db="EMBL/GenBank/DDBJ databases">
        <authorList>
            <consortium name="Pathogen Informatics"/>
        </authorList>
    </citation>
    <scope>NUCLEOTIDE SEQUENCE [LARGE SCALE GENOMIC DNA]</scope>
    <source>
        <strain evidence="8 10">NCTC10125</strain>
    </source>
</reference>
<keyword evidence="3 5" id="KW-0540">Nuclease</keyword>
<dbReference type="InterPro" id="IPR006641">
    <property type="entry name" value="YqgF/RNaseH-like_dom"/>
</dbReference>
<comment type="function">
    <text evidence="5">Could be a nuclease involved in processing of the 5'-end of pre-16S rRNA.</text>
</comment>
<evidence type="ECO:0000256" key="5">
    <source>
        <dbReference type="HAMAP-Rule" id="MF_00651"/>
    </source>
</evidence>
<feature type="domain" description="YqgF/RNase H-like" evidence="6">
    <location>
        <begin position="5"/>
        <end position="107"/>
    </location>
</feature>
<evidence type="ECO:0000313" key="7">
    <source>
        <dbReference type="EMBL" id="ATP59549.1"/>
    </source>
</evidence>
<evidence type="ECO:0000256" key="1">
    <source>
        <dbReference type="ARBA" id="ARBA00022490"/>
    </source>
</evidence>
<dbReference type="Proteomes" id="UP000289629">
    <property type="component" value="Chromosome"/>
</dbReference>
<dbReference type="HAMAP" id="MF_00651">
    <property type="entry name" value="Nuclease_YqgF"/>
    <property type="match status" value="1"/>
</dbReference>
<dbReference type="InterPro" id="IPR037027">
    <property type="entry name" value="YqgF/RNaseH-like_dom_sf"/>
</dbReference>
<dbReference type="EMBL" id="CP024161">
    <property type="protein sequence ID" value="ATP59549.1"/>
    <property type="molecule type" value="Genomic_DNA"/>
</dbReference>
<dbReference type="AlphaFoldDB" id="A0AAJ5NMB2"/>
<gene>
    <name evidence="8" type="primary">yrrK</name>
    <name evidence="7" type="ORF">CSW10_01110</name>
    <name evidence="8" type="ORF">NCTC10125_00229</name>
</gene>
<dbReference type="GO" id="GO:0016788">
    <property type="term" value="F:hydrolase activity, acting on ester bonds"/>
    <property type="evidence" value="ECO:0007669"/>
    <property type="project" value="UniProtKB-UniRule"/>
</dbReference>
<name>A0AAJ5NMB2_9BACT</name>
<dbReference type="GO" id="GO:0005829">
    <property type="term" value="C:cytosol"/>
    <property type="evidence" value="ECO:0007669"/>
    <property type="project" value="TreeGrafter"/>
</dbReference>
<dbReference type="NCBIfam" id="TIGR00250">
    <property type="entry name" value="RNAse_H_YqgF"/>
    <property type="match status" value="1"/>
</dbReference>
<keyword evidence="2 5" id="KW-0690">Ribosome biogenesis</keyword>
<dbReference type="Proteomes" id="UP000224629">
    <property type="component" value="Chromosome"/>
</dbReference>
<dbReference type="PANTHER" id="PTHR33317">
    <property type="entry name" value="POLYNUCLEOTIDYL TRANSFERASE, RIBONUCLEASE H-LIKE SUPERFAMILY PROTEIN"/>
    <property type="match status" value="1"/>
</dbReference>
<dbReference type="Pfam" id="PF03652">
    <property type="entry name" value="RuvX"/>
    <property type="match status" value="1"/>
</dbReference>
<evidence type="ECO:0000259" key="6">
    <source>
        <dbReference type="SMART" id="SM00732"/>
    </source>
</evidence>
<keyword evidence="9" id="KW-1185">Reference proteome</keyword>
<evidence type="ECO:0000313" key="10">
    <source>
        <dbReference type="Proteomes" id="UP000289629"/>
    </source>
</evidence>
<accession>A0AAJ5NMB2</accession>
<reference evidence="7 9" key="1">
    <citation type="submission" date="2017-10" db="EMBL/GenBank/DDBJ databases">
        <title>Genome-wide analysis of the first isolated strain mycoplasma dispar GS01.</title>
        <authorList>
            <person name="Hao H."/>
            <person name="Chen S."/>
            <person name="Zhao P."/>
            <person name="Chu Y."/>
            <person name="Liu Y."/>
        </authorList>
    </citation>
    <scope>NUCLEOTIDE SEQUENCE [LARGE SCALE GENOMIC DNA]</scope>
    <source>
        <strain evidence="7 9">GS01</strain>
    </source>
</reference>
<dbReference type="GO" id="GO:0004518">
    <property type="term" value="F:nuclease activity"/>
    <property type="evidence" value="ECO:0007669"/>
    <property type="project" value="UniProtKB-KW"/>
</dbReference>
<evidence type="ECO:0000256" key="2">
    <source>
        <dbReference type="ARBA" id="ARBA00022517"/>
    </source>
</evidence>
<evidence type="ECO:0000256" key="4">
    <source>
        <dbReference type="ARBA" id="ARBA00022801"/>
    </source>
</evidence>
<sequence length="147" mass="16917">MENQFRILALDLGVKSCGFAISDSEGKISYPLEQFNFKRYDFASVVSRVDFWKKHYQISTIVLGYPLTLGGKESPRTKMVENFANLLTKSLKITVVFQDERLSTKEAETFLLDIGLSFKKRQKVIDKMAAQIILERFLETKNGNEKH</sequence>
<dbReference type="SMART" id="SM00732">
    <property type="entry name" value="YqgFc"/>
    <property type="match status" value="1"/>
</dbReference>
<dbReference type="RefSeq" id="WP_044635271.1">
    <property type="nucleotide sequence ID" value="NZ_CP007229.1"/>
</dbReference>